<dbReference type="CDD" id="cd06588">
    <property type="entry name" value="PhnB_like"/>
    <property type="match status" value="1"/>
</dbReference>
<name>A0A972G4B2_9GAMM</name>
<dbReference type="PANTHER" id="PTHR35174">
    <property type="entry name" value="BLL7171 PROTEIN-RELATED"/>
    <property type="match status" value="1"/>
</dbReference>
<dbReference type="Proteomes" id="UP000737113">
    <property type="component" value="Unassembled WGS sequence"/>
</dbReference>
<evidence type="ECO:0000256" key="1">
    <source>
        <dbReference type="ARBA" id="ARBA00007689"/>
    </source>
</evidence>
<dbReference type="AlphaFoldDB" id="A0A972G4B2"/>
<gene>
    <name evidence="3" type="ORF">HC757_17595</name>
</gene>
<comment type="caution">
    <text evidence="3">The sequence shown here is derived from an EMBL/GenBank/DDBJ whole genome shotgun (WGS) entry which is preliminary data.</text>
</comment>
<comment type="similarity">
    <text evidence="1">Belongs to the YciI family.</text>
</comment>
<dbReference type="Gene3D" id="3.10.180.10">
    <property type="entry name" value="2,3-Dihydroxybiphenyl 1,2-Dioxygenase, domain 1"/>
    <property type="match status" value="1"/>
</dbReference>
<dbReference type="InterPro" id="IPR011008">
    <property type="entry name" value="Dimeric_a/b-barrel"/>
</dbReference>
<sequence>MRFMVIRKADKDTEQGIMPSDQLISDMAKFNEKLLHAGVLVDGQGLHPSAQGARISFTDGDPSVVYGPFAESEALVAGYTIIQVKDREEALAWMRQWPSLDANGNARLELRRMFELEDFEPGEGIKHTEEVFGQLHNQATGSCTYLNFNGNCREAFGFYERLLGGKIQMMASFADMPAMPETNAGCDAAGAQAGDKDKIMHACLSFGGGMLMGSDVPTGRYLAPQGFFVQLQIDGLPQAQAIFDALAEGGQVQMPFAETFWAEGFGMLVDAYGIPWMVNSNYKL</sequence>
<proteinExistence type="inferred from homology"/>
<dbReference type="RefSeq" id="WP_169565704.1">
    <property type="nucleotide sequence ID" value="NZ_JAAXYH010000020.1"/>
</dbReference>
<dbReference type="Gene3D" id="3.30.70.1060">
    <property type="entry name" value="Dimeric alpha+beta barrel"/>
    <property type="match status" value="1"/>
</dbReference>
<reference evidence="3" key="1">
    <citation type="submission" date="2020-04" db="EMBL/GenBank/DDBJ databases">
        <title>Description of Shewanella salipaludis sp. nov., isolated from a salt marsh.</title>
        <authorList>
            <person name="Park S."/>
            <person name="Yoon J.-H."/>
        </authorList>
    </citation>
    <scope>NUCLEOTIDE SEQUENCE</scope>
    <source>
        <strain evidence="3">SHSM-M6</strain>
    </source>
</reference>
<organism evidence="3 4">
    <name type="scientific">Shewanella salipaludis</name>
    <dbReference type="NCBI Taxonomy" id="2723052"/>
    <lineage>
        <taxon>Bacteria</taxon>
        <taxon>Pseudomonadati</taxon>
        <taxon>Pseudomonadota</taxon>
        <taxon>Gammaproteobacteria</taxon>
        <taxon>Alteromonadales</taxon>
        <taxon>Shewanellaceae</taxon>
        <taxon>Shewanella</taxon>
    </lineage>
</organism>
<dbReference type="InterPro" id="IPR005545">
    <property type="entry name" value="YCII"/>
</dbReference>
<dbReference type="InterPro" id="IPR028973">
    <property type="entry name" value="PhnB-like"/>
</dbReference>
<dbReference type="InterPro" id="IPR029068">
    <property type="entry name" value="Glyas_Bleomycin-R_OHBP_Dase"/>
</dbReference>
<dbReference type="SUPFAM" id="SSF54593">
    <property type="entry name" value="Glyoxalase/Bleomycin resistance protein/Dihydroxybiphenyl dioxygenase"/>
    <property type="match status" value="1"/>
</dbReference>
<dbReference type="SUPFAM" id="SSF54909">
    <property type="entry name" value="Dimeric alpha+beta barrel"/>
    <property type="match status" value="1"/>
</dbReference>
<evidence type="ECO:0000313" key="3">
    <source>
        <dbReference type="EMBL" id="NMH66974.1"/>
    </source>
</evidence>
<evidence type="ECO:0000259" key="2">
    <source>
        <dbReference type="Pfam" id="PF03795"/>
    </source>
</evidence>
<dbReference type="EMBL" id="JAAXYH010000020">
    <property type="protein sequence ID" value="NMH66974.1"/>
    <property type="molecule type" value="Genomic_DNA"/>
</dbReference>
<protein>
    <recommendedName>
        <fullName evidence="2">YCII-related domain-containing protein</fullName>
    </recommendedName>
</protein>
<feature type="domain" description="YCII-related" evidence="2">
    <location>
        <begin position="1"/>
        <end position="111"/>
    </location>
</feature>
<dbReference type="PANTHER" id="PTHR35174:SF4">
    <property type="entry name" value="BLL7163 PROTEIN"/>
    <property type="match status" value="1"/>
</dbReference>
<accession>A0A972G4B2</accession>
<keyword evidence="4" id="KW-1185">Reference proteome</keyword>
<evidence type="ECO:0000313" key="4">
    <source>
        <dbReference type="Proteomes" id="UP000737113"/>
    </source>
</evidence>
<dbReference type="Pfam" id="PF03795">
    <property type="entry name" value="YCII"/>
    <property type="match status" value="1"/>
</dbReference>